<keyword evidence="6 9" id="KW-0133">Cell shape</keyword>
<dbReference type="CDD" id="cd16913">
    <property type="entry name" value="YkuD_like"/>
    <property type="match status" value="1"/>
</dbReference>
<dbReference type="InterPro" id="IPR038063">
    <property type="entry name" value="Transpep_catalytic_dom"/>
</dbReference>
<accession>A0A7V8NPF1</accession>
<comment type="caution">
    <text evidence="12">The sequence shown here is derived from an EMBL/GenBank/DDBJ whole genome shotgun (WGS) entry which is preliminary data.</text>
</comment>
<evidence type="ECO:0000259" key="11">
    <source>
        <dbReference type="PROSITE" id="PS52029"/>
    </source>
</evidence>
<evidence type="ECO:0000256" key="6">
    <source>
        <dbReference type="ARBA" id="ARBA00022960"/>
    </source>
</evidence>
<feature type="region of interest" description="Disordered" evidence="10">
    <location>
        <begin position="39"/>
        <end position="76"/>
    </location>
</feature>
<organism evidence="12 13">
    <name type="scientific">Candidatus Acidiferrum panamense</name>
    <dbReference type="NCBI Taxonomy" id="2741543"/>
    <lineage>
        <taxon>Bacteria</taxon>
        <taxon>Pseudomonadati</taxon>
        <taxon>Acidobacteriota</taxon>
        <taxon>Terriglobia</taxon>
        <taxon>Candidatus Acidiferrales</taxon>
        <taxon>Candidatus Acidiferrum</taxon>
    </lineage>
</organism>
<dbReference type="GO" id="GO:0005576">
    <property type="term" value="C:extracellular region"/>
    <property type="evidence" value="ECO:0007669"/>
    <property type="project" value="TreeGrafter"/>
</dbReference>
<dbReference type="InterPro" id="IPR005490">
    <property type="entry name" value="LD_TPept_cat_dom"/>
</dbReference>
<evidence type="ECO:0000256" key="3">
    <source>
        <dbReference type="ARBA" id="ARBA00022676"/>
    </source>
</evidence>
<sequence>MAFRTAVVIASFLIGLGAVARESFAQYYPPQAYPRPRDYPLAGYPPLPPVEADDDYDLPAGGRSHTGAAGPGQVDPLAPGLMRDDPRTIAALPPEVRPETGPRKELPPQFRRTLVDYYTKQPAGTIVIDTPNTYLYLVLGNGKALRYGIGVGREGFTWSGSERISRLAEWPDWNPPEQMIERQPYLPRFMAGGEGNPLGARALYLGDTLYRIHGTNQPSTIGTFVSSGCIRLTNEDIMDLYKRVKVGTRVVVLPSGLPMT</sequence>
<keyword evidence="8 9" id="KW-0961">Cell wall biogenesis/degradation</keyword>
<evidence type="ECO:0000256" key="8">
    <source>
        <dbReference type="ARBA" id="ARBA00023316"/>
    </source>
</evidence>
<dbReference type="GO" id="GO:0071972">
    <property type="term" value="F:peptidoglycan L,D-transpeptidase activity"/>
    <property type="evidence" value="ECO:0007669"/>
    <property type="project" value="TreeGrafter"/>
</dbReference>
<dbReference type="Proteomes" id="UP000567293">
    <property type="component" value="Unassembled WGS sequence"/>
</dbReference>
<keyword evidence="3" id="KW-0328">Glycosyltransferase</keyword>
<dbReference type="GO" id="GO:0018104">
    <property type="term" value="P:peptidoglycan-protein cross-linking"/>
    <property type="evidence" value="ECO:0007669"/>
    <property type="project" value="TreeGrafter"/>
</dbReference>
<dbReference type="PANTHER" id="PTHR30582:SF24">
    <property type="entry name" value="L,D-TRANSPEPTIDASE ERFK_SRFK-RELATED"/>
    <property type="match status" value="1"/>
</dbReference>
<keyword evidence="5" id="KW-0378">Hydrolase</keyword>
<dbReference type="AlphaFoldDB" id="A0A7V8NPF1"/>
<evidence type="ECO:0000313" key="13">
    <source>
        <dbReference type="Proteomes" id="UP000567293"/>
    </source>
</evidence>
<dbReference type="Gene3D" id="2.40.440.10">
    <property type="entry name" value="L,D-transpeptidase catalytic domain-like"/>
    <property type="match status" value="1"/>
</dbReference>
<protein>
    <submittedName>
        <fullName evidence="12">L,D-transpeptidase</fullName>
    </submittedName>
</protein>
<evidence type="ECO:0000256" key="5">
    <source>
        <dbReference type="ARBA" id="ARBA00022801"/>
    </source>
</evidence>
<dbReference type="Pfam" id="PF03734">
    <property type="entry name" value="YkuD"/>
    <property type="match status" value="1"/>
</dbReference>
<evidence type="ECO:0000313" key="12">
    <source>
        <dbReference type="EMBL" id="MBA0084966.1"/>
    </source>
</evidence>
<evidence type="ECO:0000256" key="1">
    <source>
        <dbReference type="ARBA" id="ARBA00004752"/>
    </source>
</evidence>
<feature type="non-terminal residue" evidence="12">
    <location>
        <position position="260"/>
    </location>
</feature>
<dbReference type="InterPro" id="IPR050979">
    <property type="entry name" value="LD-transpeptidase"/>
</dbReference>
<name>A0A7V8NPF1_9BACT</name>
<evidence type="ECO:0000256" key="10">
    <source>
        <dbReference type="SAM" id="MobiDB-lite"/>
    </source>
</evidence>
<keyword evidence="4" id="KW-0808">Transferase</keyword>
<dbReference type="PANTHER" id="PTHR30582">
    <property type="entry name" value="L,D-TRANSPEPTIDASE"/>
    <property type="match status" value="1"/>
</dbReference>
<dbReference type="EMBL" id="JACDQQ010000794">
    <property type="protein sequence ID" value="MBA0084966.1"/>
    <property type="molecule type" value="Genomic_DNA"/>
</dbReference>
<dbReference type="GO" id="GO:0016757">
    <property type="term" value="F:glycosyltransferase activity"/>
    <property type="evidence" value="ECO:0007669"/>
    <property type="project" value="UniProtKB-KW"/>
</dbReference>
<dbReference type="GO" id="GO:0071555">
    <property type="term" value="P:cell wall organization"/>
    <property type="evidence" value="ECO:0007669"/>
    <property type="project" value="UniProtKB-UniRule"/>
</dbReference>
<comment type="similarity">
    <text evidence="2">Belongs to the YkuD family.</text>
</comment>
<dbReference type="GO" id="GO:0008360">
    <property type="term" value="P:regulation of cell shape"/>
    <property type="evidence" value="ECO:0007669"/>
    <property type="project" value="UniProtKB-UniRule"/>
</dbReference>
<evidence type="ECO:0000256" key="9">
    <source>
        <dbReference type="PROSITE-ProRule" id="PRU01373"/>
    </source>
</evidence>
<evidence type="ECO:0000256" key="4">
    <source>
        <dbReference type="ARBA" id="ARBA00022679"/>
    </source>
</evidence>
<gene>
    <name evidence="12" type="ORF">HRJ53_08220</name>
</gene>
<proteinExistence type="inferred from homology"/>
<feature type="active site" description="Proton donor/acceptor" evidence="9">
    <location>
        <position position="213"/>
    </location>
</feature>
<reference evidence="12" key="1">
    <citation type="submission" date="2020-06" db="EMBL/GenBank/DDBJ databases">
        <title>Legume-microbial interactions unlock mineral nutrients during tropical forest succession.</title>
        <authorList>
            <person name="Epihov D.Z."/>
        </authorList>
    </citation>
    <scope>NUCLEOTIDE SEQUENCE [LARGE SCALE GENOMIC DNA]</scope>
    <source>
        <strain evidence="12">Pan2503</strain>
    </source>
</reference>
<dbReference type="PROSITE" id="PS52029">
    <property type="entry name" value="LD_TPASE"/>
    <property type="match status" value="1"/>
</dbReference>
<feature type="active site" description="Nucleophile" evidence="9">
    <location>
        <position position="229"/>
    </location>
</feature>
<dbReference type="UniPathway" id="UPA00219"/>
<dbReference type="SUPFAM" id="SSF141523">
    <property type="entry name" value="L,D-transpeptidase catalytic domain-like"/>
    <property type="match status" value="1"/>
</dbReference>
<keyword evidence="13" id="KW-1185">Reference proteome</keyword>
<evidence type="ECO:0000256" key="7">
    <source>
        <dbReference type="ARBA" id="ARBA00022984"/>
    </source>
</evidence>
<comment type="pathway">
    <text evidence="1 9">Cell wall biogenesis; peptidoglycan biosynthesis.</text>
</comment>
<dbReference type="FunFam" id="2.40.440.10:FF:000002">
    <property type="entry name" value="L,D-transpeptidase ErfK/SrfK"/>
    <property type="match status" value="1"/>
</dbReference>
<keyword evidence="7 9" id="KW-0573">Peptidoglycan synthesis</keyword>
<feature type="domain" description="L,D-TPase catalytic" evidence="11">
    <location>
        <begin position="124"/>
        <end position="253"/>
    </location>
</feature>
<evidence type="ECO:0000256" key="2">
    <source>
        <dbReference type="ARBA" id="ARBA00005992"/>
    </source>
</evidence>